<name>A0ABU7RYU7_9ACTN</name>
<comment type="subcellular location">
    <subcellularLocation>
        <location evidence="1 7">Cell membrane</location>
        <topology evidence="1 7">Multi-pass membrane protein</topology>
    </subcellularLocation>
</comment>
<gene>
    <name evidence="10" type="ORF">V1633_24570</name>
</gene>
<dbReference type="SUPFAM" id="SSF161098">
    <property type="entry name" value="MetI-like"/>
    <property type="match status" value="1"/>
</dbReference>
<dbReference type="InterPro" id="IPR000515">
    <property type="entry name" value="MetI-like"/>
</dbReference>
<dbReference type="Pfam" id="PF00528">
    <property type="entry name" value="BPD_transp_1"/>
    <property type="match status" value="1"/>
</dbReference>
<dbReference type="InterPro" id="IPR050809">
    <property type="entry name" value="UgpAE/MalFG_permease"/>
</dbReference>
<dbReference type="Proteomes" id="UP001332243">
    <property type="component" value="Unassembled WGS sequence"/>
</dbReference>
<evidence type="ECO:0000256" key="7">
    <source>
        <dbReference type="RuleBase" id="RU363032"/>
    </source>
</evidence>
<feature type="transmembrane region" description="Helical" evidence="7">
    <location>
        <begin position="33"/>
        <end position="54"/>
    </location>
</feature>
<organism evidence="10 11">
    <name type="scientific">Plantactinospora sonchi</name>
    <dbReference type="NCBI Taxonomy" id="1544735"/>
    <lineage>
        <taxon>Bacteria</taxon>
        <taxon>Bacillati</taxon>
        <taxon>Actinomycetota</taxon>
        <taxon>Actinomycetes</taxon>
        <taxon>Micromonosporales</taxon>
        <taxon>Micromonosporaceae</taxon>
        <taxon>Plantactinospora</taxon>
    </lineage>
</organism>
<protein>
    <submittedName>
        <fullName evidence="10">Sugar ABC transporter permease</fullName>
    </submittedName>
</protein>
<keyword evidence="4 7" id="KW-0812">Transmembrane</keyword>
<comment type="caution">
    <text evidence="10">The sequence shown here is derived from an EMBL/GenBank/DDBJ whole genome shotgun (WGS) entry which is preliminary data.</text>
</comment>
<evidence type="ECO:0000256" key="1">
    <source>
        <dbReference type="ARBA" id="ARBA00004651"/>
    </source>
</evidence>
<feature type="transmembrane region" description="Helical" evidence="7">
    <location>
        <begin position="93"/>
        <end position="116"/>
    </location>
</feature>
<keyword evidence="2 7" id="KW-0813">Transport</keyword>
<evidence type="ECO:0000256" key="2">
    <source>
        <dbReference type="ARBA" id="ARBA00022448"/>
    </source>
</evidence>
<keyword evidence="5 7" id="KW-1133">Transmembrane helix</keyword>
<comment type="similarity">
    <text evidence="7">Belongs to the binding-protein-dependent transport system permease family.</text>
</comment>
<feature type="domain" description="ABC transmembrane type-1" evidence="9">
    <location>
        <begin position="91"/>
        <end position="302"/>
    </location>
</feature>
<keyword evidence="6 7" id="KW-0472">Membrane</keyword>
<dbReference type="Gene3D" id="1.10.3720.10">
    <property type="entry name" value="MetI-like"/>
    <property type="match status" value="1"/>
</dbReference>
<evidence type="ECO:0000256" key="5">
    <source>
        <dbReference type="ARBA" id="ARBA00022989"/>
    </source>
</evidence>
<evidence type="ECO:0000259" key="9">
    <source>
        <dbReference type="PROSITE" id="PS50928"/>
    </source>
</evidence>
<reference evidence="10 11" key="1">
    <citation type="submission" date="2024-01" db="EMBL/GenBank/DDBJ databases">
        <title>Genome insights into Plantactinospora sonchi sp. nov.</title>
        <authorList>
            <person name="Wang L."/>
        </authorList>
    </citation>
    <scope>NUCLEOTIDE SEQUENCE [LARGE SCALE GENOMIC DNA]</scope>
    <source>
        <strain evidence="10 11">NEAU-QY2</strain>
    </source>
</reference>
<evidence type="ECO:0000256" key="6">
    <source>
        <dbReference type="ARBA" id="ARBA00023136"/>
    </source>
</evidence>
<feature type="transmembrane region" description="Helical" evidence="7">
    <location>
        <begin position="175"/>
        <end position="198"/>
    </location>
</feature>
<dbReference type="EMBL" id="JAZGQK010000021">
    <property type="protein sequence ID" value="MEE6261662.1"/>
    <property type="molecule type" value="Genomic_DNA"/>
</dbReference>
<evidence type="ECO:0000256" key="4">
    <source>
        <dbReference type="ARBA" id="ARBA00022692"/>
    </source>
</evidence>
<dbReference type="RefSeq" id="WP_331216740.1">
    <property type="nucleotide sequence ID" value="NZ_JAZGQK010000021.1"/>
</dbReference>
<dbReference type="PANTHER" id="PTHR43227:SF11">
    <property type="entry name" value="BLL4140 PROTEIN"/>
    <property type="match status" value="1"/>
</dbReference>
<dbReference type="InterPro" id="IPR035906">
    <property type="entry name" value="MetI-like_sf"/>
</dbReference>
<keyword evidence="3" id="KW-1003">Cell membrane</keyword>
<dbReference type="PROSITE" id="PS50928">
    <property type="entry name" value="ABC_TM1"/>
    <property type="match status" value="1"/>
</dbReference>
<evidence type="ECO:0000256" key="3">
    <source>
        <dbReference type="ARBA" id="ARBA00022475"/>
    </source>
</evidence>
<sequence length="313" mass="35218">MTTATRSPSDVDEPPAARRSGRARRRSGRTDPAFYWMVVPAFVLFFVFHTIPVLQGVFYSLTDYAGYGDWRFVGLENYGYIFGDARIRDSYLFTFRFAVLSTVLTNVVALAIAVGLNARIRFRTTLRGIFFLPQVMSILVLGYIFNYLFSTTLPYLGQKLGSETFSTSILADEDLAWIAIVVFAVWQATAFAVILYLAGLQTIPTELYEAASIDGAGRWRQFRHITFPLIAAFFTINMVLSFKNFLQVFDHIIPLTAGGPGTSTESISMVIYRGGFQGGDFAYQTANAVLFFLVIVAFSLFQLRILRRREMEA</sequence>
<dbReference type="CDD" id="cd06261">
    <property type="entry name" value="TM_PBP2"/>
    <property type="match status" value="1"/>
</dbReference>
<feature type="transmembrane region" description="Helical" evidence="7">
    <location>
        <begin position="225"/>
        <end position="246"/>
    </location>
</feature>
<keyword evidence="11" id="KW-1185">Reference proteome</keyword>
<evidence type="ECO:0000256" key="8">
    <source>
        <dbReference type="SAM" id="MobiDB-lite"/>
    </source>
</evidence>
<evidence type="ECO:0000313" key="11">
    <source>
        <dbReference type="Proteomes" id="UP001332243"/>
    </source>
</evidence>
<feature type="transmembrane region" description="Helical" evidence="7">
    <location>
        <begin position="128"/>
        <end position="149"/>
    </location>
</feature>
<proteinExistence type="inferred from homology"/>
<feature type="transmembrane region" description="Helical" evidence="7">
    <location>
        <begin position="281"/>
        <end position="301"/>
    </location>
</feature>
<feature type="region of interest" description="Disordered" evidence="8">
    <location>
        <begin position="1"/>
        <end position="25"/>
    </location>
</feature>
<accession>A0ABU7RYU7</accession>
<dbReference type="PANTHER" id="PTHR43227">
    <property type="entry name" value="BLL4140 PROTEIN"/>
    <property type="match status" value="1"/>
</dbReference>
<evidence type="ECO:0000313" key="10">
    <source>
        <dbReference type="EMBL" id="MEE6261662.1"/>
    </source>
</evidence>